<dbReference type="PANTHER" id="PTHR14614:SF163">
    <property type="entry name" value="METHYLTRANSFERASE SMALL DOMAIN-CONTAINING PROTEIN"/>
    <property type="match status" value="1"/>
</dbReference>
<dbReference type="Proteomes" id="UP000294530">
    <property type="component" value="Unassembled WGS sequence"/>
</dbReference>
<dbReference type="AlphaFoldDB" id="A0A976IJX8"/>
<protein>
    <recommendedName>
        <fullName evidence="3">Calmodulin-lysine N-methyltransferase</fullName>
    </recommendedName>
</protein>
<dbReference type="Gene3D" id="3.40.50.150">
    <property type="entry name" value="Vaccinia Virus protein VP39"/>
    <property type="match status" value="1"/>
</dbReference>
<dbReference type="KEGG" id="blac:94352851"/>
<dbReference type="RefSeq" id="XP_067822654.1">
    <property type="nucleotide sequence ID" value="XM_067967180.1"/>
</dbReference>
<dbReference type="OrthoDB" id="413520at2759"/>
<evidence type="ECO:0000313" key="1">
    <source>
        <dbReference type="EMBL" id="TDH73155.1"/>
    </source>
</evidence>
<dbReference type="InterPro" id="IPR029063">
    <property type="entry name" value="SAM-dependent_MTases_sf"/>
</dbReference>
<dbReference type="Pfam" id="PF10294">
    <property type="entry name" value="Methyltransf_16"/>
    <property type="match status" value="1"/>
</dbReference>
<evidence type="ECO:0000313" key="2">
    <source>
        <dbReference type="Proteomes" id="UP000294530"/>
    </source>
</evidence>
<dbReference type="InterPro" id="IPR019410">
    <property type="entry name" value="Methyltransf_16"/>
</dbReference>
<organism evidence="1 2">
    <name type="scientific">Bremia lactucae</name>
    <name type="common">Lettuce downy mildew</name>
    <dbReference type="NCBI Taxonomy" id="4779"/>
    <lineage>
        <taxon>Eukaryota</taxon>
        <taxon>Sar</taxon>
        <taxon>Stramenopiles</taxon>
        <taxon>Oomycota</taxon>
        <taxon>Peronosporomycetes</taxon>
        <taxon>Peronosporales</taxon>
        <taxon>Peronosporaceae</taxon>
        <taxon>Bremia</taxon>
    </lineage>
</organism>
<evidence type="ECO:0008006" key="3">
    <source>
        <dbReference type="Google" id="ProtNLM"/>
    </source>
</evidence>
<name>A0A976IJX8_BRELC</name>
<accession>A0A976IJX8</accession>
<keyword evidence="2" id="KW-1185">Reference proteome</keyword>
<comment type="caution">
    <text evidence="1">The sequence shown here is derived from an EMBL/GenBank/DDBJ whole genome shotgun (WGS) entry which is preliminary data.</text>
</comment>
<dbReference type="EMBL" id="SHOA02000036">
    <property type="protein sequence ID" value="TDH73155.1"/>
    <property type="molecule type" value="Genomic_DNA"/>
</dbReference>
<sequence>MSNHRIDACSSSDEELDFFGFSHCEDLFAETKIQHEKRNEAQRYKEQYAKRQWGLAARQRHATKNKETEITLKLRDDKSIVFYEKEGQQAKVWDCALVLAKFLVNTAYFSPDFFVNKRVIELGCGVGVPGLAAAALGAKEVVLTDMPMAVPWIQANIKRNQDLGCIFGNVLAQALMWGENDAIQSHLFDVILCSDLIYGHRDISLKLVQSIIQMSKSDTLIISAHEARFAGDRGESFFALLSDKKFLVDHVPRERLDAMYNAENMHIHLISPPQNSTKLR</sequence>
<gene>
    <name evidence="1" type="ORF">CCR75_009135</name>
</gene>
<reference evidence="1 2" key="1">
    <citation type="journal article" date="2021" name="Genome Biol.">
        <title>AFLAP: assembly-free linkage analysis pipeline using k-mers from genome sequencing data.</title>
        <authorList>
            <person name="Fletcher K."/>
            <person name="Zhang L."/>
            <person name="Gil J."/>
            <person name="Han R."/>
            <person name="Cavanaugh K."/>
            <person name="Michelmore R."/>
        </authorList>
    </citation>
    <scope>NUCLEOTIDE SEQUENCE [LARGE SCALE GENOMIC DNA]</scope>
    <source>
        <strain evidence="1 2">SF5</strain>
    </source>
</reference>
<proteinExistence type="predicted"/>
<dbReference type="SUPFAM" id="SSF53335">
    <property type="entry name" value="S-adenosyl-L-methionine-dependent methyltransferases"/>
    <property type="match status" value="1"/>
</dbReference>
<dbReference type="GeneID" id="94352851"/>
<dbReference type="PANTHER" id="PTHR14614">
    <property type="entry name" value="HEPATOCELLULAR CARCINOMA-ASSOCIATED ANTIGEN"/>
    <property type="match status" value="1"/>
</dbReference>